<dbReference type="EMBL" id="WIGM01000489">
    <property type="protein sequence ID" value="KAF6823829.1"/>
    <property type="molecule type" value="Genomic_DNA"/>
</dbReference>
<sequence length="182" mass="21025">MAPRRSRRDASSDEASGGVTRNRALAPKSRKSRDALWEASVSYFHDIAYRDHKQVWLGLCLDEPEAETIYKDFLEYYLLSLEDRRLVFGPQESEEKLSITCVNTIESILCLPNQEKDTIGMFPSSRIRRWILDDLAPRYGLSFEQTFFKREATAEVLLQLLVGLWEQAPLIPCAPETRFSFD</sequence>
<dbReference type="AlphaFoldDB" id="A0A8H6K2T2"/>
<organism evidence="2 3">
    <name type="scientific">Colletotrichum musicola</name>
    <dbReference type="NCBI Taxonomy" id="2175873"/>
    <lineage>
        <taxon>Eukaryota</taxon>
        <taxon>Fungi</taxon>
        <taxon>Dikarya</taxon>
        <taxon>Ascomycota</taxon>
        <taxon>Pezizomycotina</taxon>
        <taxon>Sordariomycetes</taxon>
        <taxon>Hypocreomycetidae</taxon>
        <taxon>Glomerellales</taxon>
        <taxon>Glomerellaceae</taxon>
        <taxon>Colletotrichum</taxon>
        <taxon>Colletotrichum orchidearum species complex</taxon>
    </lineage>
</organism>
<dbReference type="Proteomes" id="UP000639643">
    <property type="component" value="Unassembled WGS sequence"/>
</dbReference>
<comment type="caution">
    <text evidence="2">The sequence shown here is derived from an EMBL/GenBank/DDBJ whole genome shotgun (WGS) entry which is preliminary data.</text>
</comment>
<reference evidence="2" key="1">
    <citation type="journal article" date="2020" name="Phytopathology">
        <title>Genome Sequence Resources of Colletotrichum truncatum, C. plurivorum, C. musicola, and C. sojae: Four Species Pathogenic to Soybean (Glycine max).</title>
        <authorList>
            <person name="Rogerio F."/>
            <person name="Boufleur T.R."/>
            <person name="Ciampi-Guillardi M."/>
            <person name="Sukno S.A."/>
            <person name="Thon M.R."/>
            <person name="Massola Junior N.S."/>
            <person name="Baroncelli R."/>
        </authorList>
    </citation>
    <scope>NUCLEOTIDE SEQUENCE</scope>
    <source>
        <strain evidence="2">LFN0074</strain>
    </source>
</reference>
<evidence type="ECO:0000256" key="1">
    <source>
        <dbReference type="SAM" id="MobiDB-lite"/>
    </source>
</evidence>
<keyword evidence="3" id="KW-1185">Reference proteome</keyword>
<accession>A0A8H6K2T2</accession>
<name>A0A8H6K2T2_9PEZI</name>
<protein>
    <submittedName>
        <fullName evidence="2">Uncharacterized protein</fullName>
    </submittedName>
</protein>
<evidence type="ECO:0000313" key="3">
    <source>
        <dbReference type="Proteomes" id="UP000639643"/>
    </source>
</evidence>
<gene>
    <name evidence="2" type="ORF">CMUS01_10524</name>
</gene>
<proteinExistence type="predicted"/>
<feature type="region of interest" description="Disordered" evidence="1">
    <location>
        <begin position="1"/>
        <end position="27"/>
    </location>
</feature>
<evidence type="ECO:0000313" key="2">
    <source>
        <dbReference type="EMBL" id="KAF6823829.1"/>
    </source>
</evidence>